<feature type="compositionally biased region" description="Low complexity" evidence="1">
    <location>
        <begin position="80"/>
        <end position="98"/>
    </location>
</feature>
<feature type="region of interest" description="Disordered" evidence="1">
    <location>
        <begin position="1"/>
        <end position="98"/>
    </location>
</feature>
<sequence>MLPTNPRPRLRGLPSAPRSRSTGPTRRNASHSDSPLPQIKHQSARSITSSPRESSRSRPPPSTTPSDSSTMEWQRKHTPQSQMQSRVSQDSSDSAASSVSLLFDRVRSGAASYTSSFTSVEDSSTDADQDRRGRSLKKQRIISPEPPPSQESEGTDTGTGDGYTVWSRVAAAAGSLTISVSKAWAANITVYAGEETPPGEESRLCRAMKAYHLSQCQDREDLPSWLFSESERLPRSRTRPPTAAVTEADKPRISTRNRHLLVAESASRPPNDHQSVKQEIPNQAPKASTDRLRQLREVKRQANAQAEQPPVRNAYTGPRQRIGLPTGPAQRRK</sequence>
<gene>
    <name evidence="2" type="ORF">D9757_001926</name>
</gene>
<feature type="compositionally biased region" description="Polar residues" evidence="1">
    <location>
        <begin position="112"/>
        <end position="122"/>
    </location>
</feature>
<organism evidence="2 3">
    <name type="scientific">Collybiopsis confluens</name>
    <dbReference type="NCBI Taxonomy" id="2823264"/>
    <lineage>
        <taxon>Eukaryota</taxon>
        <taxon>Fungi</taxon>
        <taxon>Dikarya</taxon>
        <taxon>Basidiomycota</taxon>
        <taxon>Agaricomycotina</taxon>
        <taxon>Agaricomycetes</taxon>
        <taxon>Agaricomycetidae</taxon>
        <taxon>Agaricales</taxon>
        <taxon>Marasmiineae</taxon>
        <taxon>Omphalotaceae</taxon>
        <taxon>Collybiopsis</taxon>
    </lineage>
</organism>
<evidence type="ECO:0000256" key="1">
    <source>
        <dbReference type="SAM" id="MobiDB-lite"/>
    </source>
</evidence>
<comment type="caution">
    <text evidence="2">The sequence shown here is derived from an EMBL/GenBank/DDBJ whole genome shotgun (WGS) entry which is preliminary data.</text>
</comment>
<feature type="compositionally biased region" description="Low complexity" evidence="1">
    <location>
        <begin position="150"/>
        <end position="163"/>
    </location>
</feature>
<feature type="compositionally biased region" description="Basic and acidic residues" evidence="1">
    <location>
        <begin position="288"/>
        <end position="300"/>
    </location>
</feature>
<feature type="region of interest" description="Disordered" evidence="1">
    <location>
        <begin position="222"/>
        <end position="333"/>
    </location>
</feature>
<dbReference type="AlphaFoldDB" id="A0A8H5HXJ4"/>
<reference evidence="2 3" key="1">
    <citation type="journal article" date="2020" name="ISME J.">
        <title>Uncovering the hidden diversity of litter-decomposition mechanisms in mushroom-forming fungi.</title>
        <authorList>
            <person name="Floudas D."/>
            <person name="Bentzer J."/>
            <person name="Ahren D."/>
            <person name="Johansson T."/>
            <person name="Persson P."/>
            <person name="Tunlid A."/>
        </authorList>
    </citation>
    <scope>NUCLEOTIDE SEQUENCE [LARGE SCALE GENOMIC DNA]</scope>
    <source>
        <strain evidence="2 3">CBS 406.79</strain>
    </source>
</reference>
<accession>A0A8H5HXJ4</accession>
<protein>
    <submittedName>
        <fullName evidence="2">Uncharacterized protein</fullName>
    </submittedName>
</protein>
<dbReference type="EMBL" id="JAACJN010000010">
    <property type="protein sequence ID" value="KAF5391292.1"/>
    <property type="molecule type" value="Genomic_DNA"/>
</dbReference>
<name>A0A8H5HXJ4_9AGAR</name>
<dbReference type="Proteomes" id="UP000518752">
    <property type="component" value="Unassembled WGS sequence"/>
</dbReference>
<evidence type="ECO:0000313" key="3">
    <source>
        <dbReference type="Proteomes" id="UP000518752"/>
    </source>
</evidence>
<feature type="compositionally biased region" description="Polar residues" evidence="1">
    <location>
        <begin position="18"/>
        <end position="35"/>
    </location>
</feature>
<keyword evidence="3" id="KW-1185">Reference proteome</keyword>
<feature type="region of interest" description="Disordered" evidence="1">
    <location>
        <begin position="112"/>
        <end position="163"/>
    </location>
</feature>
<evidence type="ECO:0000313" key="2">
    <source>
        <dbReference type="EMBL" id="KAF5391292.1"/>
    </source>
</evidence>
<proteinExistence type="predicted"/>
<dbReference type="OrthoDB" id="2683368at2759"/>